<feature type="domain" description="ABC transporter" evidence="6">
    <location>
        <begin position="31"/>
        <end position="279"/>
    </location>
</feature>
<keyword evidence="4 7" id="KW-0067">ATP-binding</keyword>
<dbReference type="InterPro" id="IPR003593">
    <property type="entry name" value="AAA+_ATPase"/>
</dbReference>
<gene>
    <name evidence="7" type="ORF">J3R73_003299</name>
</gene>
<name>A0ABU0FFW6_9HYPH</name>
<dbReference type="InterPro" id="IPR003439">
    <property type="entry name" value="ABC_transporter-like_ATP-bd"/>
</dbReference>
<feature type="region of interest" description="Disordered" evidence="5">
    <location>
        <begin position="1"/>
        <end position="20"/>
    </location>
</feature>
<keyword evidence="3" id="KW-0547">Nucleotide-binding</keyword>
<evidence type="ECO:0000256" key="3">
    <source>
        <dbReference type="ARBA" id="ARBA00022741"/>
    </source>
</evidence>
<dbReference type="EMBL" id="JAUSVK010000001">
    <property type="protein sequence ID" value="MDQ0393507.1"/>
    <property type="molecule type" value="Genomic_DNA"/>
</dbReference>
<dbReference type="InterPro" id="IPR027417">
    <property type="entry name" value="P-loop_NTPase"/>
</dbReference>
<evidence type="ECO:0000259" key="6">
    <source>
        <dbReference type="PROSITE" id="PS50893"/>
    </source>
</evidence>
<proteinExistence type="inferred from homology"/>
<dbReference type="PROSITE" id="PS50893">
    <property type="entry name" value="ABC_TRANSPORTER_2"/>
    <property type="match status" value="1"/>
</dbReference>
<dbReference type="PROSITE" id="PS00211">
    <property type="entry name" value="ABC_TRANSPORTER_1"/>
    <property type="match status" value="1"/>
</dbReference>
<organism evidence="7 8">
    <name type="scientific">Labrys monachus</name>
    <dbReference type="NCBI Taxonomy" id="217067"/>
    <lineage>
        <taxon>Bacteria</taxon>
        <taxon>Pseudomonadati</taxon>
        <taxon>Pseudomonadota</taxon>
        <taxon>Alphaproteobacteria</taxon>
        <taxon>Hyphomicrobiales</taxon>
        <taxon>Xanthobacteraceae</taxon>
        <taxon>Labrys</taxon>
    </lineage>
</organism>
<accession>A0ABU0FFW6</accession>
<dbReference type="Pfam" id="PF00005">
    <property type="entry name" value="ABC_tran"/>
    <property type="match status" value="1"/>
</dbReference>
<dbReference type="CDD" id="cd03219">
    <property type="entry name" value="ABC_Mj1267_LivG_branched"/>
    <property type="match status" value="1"/>
</dbReference>
<evidence type="ECO:0000256" key="2">
    <source>
        <dbReference type="ARBA" id="ARBA00022448"/>
    </source>
</evidence>
<dbReference type="PANTHER" id="PTHR45772:SF9">
    <property type="entry name" value="CONSERVED COMPONENT OF ABC TRANSPORTER FOR NATURAL AMINO ACIDS"/>
    <property type="match status" value="1"/>
</dbReference>
<sequence length="285" mass="31839">MNASPRARTVLPLAPDRQGAGLHEHQNDDLLVCRDIVLEFGAFRAVNSCSFSVRRGSITGLVGPNGAGKSTMINLIAGALHPSSGKIHYAGEDITDLAPNERFHRGLVRTFQIPHEFAHLSVLENLMLVAPHQAGEQMWSNWFSPGRVRIDEDEIRRRAWATLGFLELTHIAHERAGRISGGQKKLLELGRTMMTDAQLVLLDEPAAGVNRTLLRKLESQIEYLNRERNYTFLLIEHDMEMIERLCDPVVCMTEGSVLIEADFKTVRSDPHVLEAYLGETKDAAQ</sequence>
<dbReference type="GO" id="GO:0005524">
    <property type="term" value="F:ATP binding"/>
    <property type="evidence" value="ECO:0007669"/>
    <property type="project" value="UniProtKB-KW"/>
</dbReference>
<evidence type="ECO:0000313" key="8">
    <source>
        <dbReference type="Proteomes" id="UP001237448"/>
    </source>
</evidence>
<dbReference type="Proteomes" id="UP001237448">
    <property type="component" value="Unassembled WGS sequence"/>
</dbReference>
<evidence type="ECO:0000256" key="4">
    <source>
        <dbReference type="ARBA" id="ARBA00022840"/>
    </source>
</evidence>
<dbReference type="Gene3D" id="3.40.50.300">
    <property type="entry name" value="P-loop containing nucleotide triphosphate hydrolases"/>
    <property type="match status" value="1"/>
</dbReference>
<keyword evidence="2" id="KW-0813">Transport</keyword>
<dbReference type="SMART" id="SM00382">
    <property type="entry name" value="AAA"/>
    <property type="match status" value="1"/>
</dbReference>
<keyword evidence="8" id="KW-1185">Reference proteome</keyword>
<comment type="similarity">
    <text evidence="1">Belongs to the ABC transporter superfamily.</text>
</comment>
<dbReference type="PANTHER" id="PTHR45772">
    <property type="entry name" value="CONSERVED COMPONENT OF ABC TRANSPORTER FOR NATURAL AMINO ACIDS-RELATED"/>
    <property type="match status" value="1"/>
</dbReference>
<dbReference type="InterPro" id="IPR051120">
    <property type="entry name" value="ABC_AA/LPS_Transport"/>
</dbReference>
<dbReference type="SUPFAM" id="SSF52540">
    <property type="entry name" value="P-loop containing nucleoside triphosphate hydrolases"/>
    <property type="match status" value="1"/>
</dbReference>
<evidence type="ECO:0000256" key="1">
    <source>
        <dbReference type="ARBA" id="ARBA00005417"/>
    </source>
</evidence>
<comment type="caution">
    <text evidence="7">The sequence shown here is derived from an EMBL/GenBank/DDBJ whole genome shotgun (WGS) entry which is preliminary data.</text>
</comment>
<protein>
    <submittedName>
        <fullName evidence="7">Branched-chain amino acid transport system ATP-binding protein</fullName>
    </submittedName>
</protein>
<evidence type="ECO:0000313" key="7">
    <source>
        <dbReference type="EMBL" id="MDQ0393507.1"/>
    </source>
</evidence>
<dbReference type="InterPro" id="IPR017871">
    <property type="entry name" value="ABC_transporter-like_CS"/>
</dbReference>
<reference evidence="7 8" key="1">
    <citation type="submission" date="2023-07" db="EMBL/GenBank/DDBJ databases">
        <title>Genomic Encyclopedia of Type Strains, Phase IV (KMG-IV): sequencing the most valuable type-strain genomes for metagenomic binning, comparative biology and taxonomic classification.</title>
        <authorList>
            <person name="Goeker M."/>
        </authorList>
    </citation>
    <scope>NUCLEOTIDE SEQUENCE [LARGE SCALE GENOMIC DNA]</scope>
    <source>
        <strain evidence="7 8">DSM 5896</strain>
    </source>
</reference>
<evidence type="ECO:0000256" key="5">
    <source>
        <dbReference type="SAM" id="MobiDB-lite"/>
    </source>
</evidence>